<gene>
    <name evidence="12" type="primary">lysA</name>
    <name evidence="17" type="ORF">IK5_02471</name>
</gene>
<dbReference type="AlphaFoldDB" id="A0A9W5KZB8"/>
<dbReference type="Pfam" id="PF00278">
    <property type="entry name" value="Orn_DAP_Arg_deC"/>
    <property type="match status" value="1"/>
</dbReference>
<dbReference type="Pfam" id="PF02784">
    <property type="entry name" value="Orn_Arg_deC_N"/>
    <property type="match status" value="1"/>
</dbReference>
<dbReference type="PRINTS" id="PR01181">
    <property type="entry name" value="DAPDCRBXLASE"/>
</dbReference>
<evidence type="ECO:0000256" key="13">
    <source>
        <dbReference type="PIRSR" id="PIRSR600183-50"/>
    </source>
</evidence>
<feature type="binding site" evidence="12">
    <location>
        <position position="390"/>
    </location>
    <ligand>
        <name>substrate</name>
    </ligand>
</feature>
<keyword evidence="5 12" id="KW-0457">Lysine biosynthesis</keyword>
<evidence type="ECO:0000256" key="7">
    <source>
        <dbReference type="ARBA" id="ARBA00050464"/>
    </source>
</evidence>
<feature type="binding site" evidence="12">
    <location>
        <position position="390"/>
    </location>
    <ligand>
        <name>pyridoxal 5'-phosphate</name>
        <dbReference type="ChEBI" id="CHEBI:597326"/>
    </ligand>
</feature>
<keyword evidence="4 12" id="KW-0663">Pyridoxal phosphate</keyword>
<dbReference type="RefSeq" id="WP_000280633.1">
    <property type="nucleotide sequence ID" value="NZ_JH791881.1"/>
</dbReference>
<comment type="similarity">
    <text evidence="9 12">Belongs to the Orn/Lys/Arg decarboxylase class-II family. LysA subfamily.</text>
</comment>
<comment type="caution">
    <text evidence="17">The sequence shown here is derived from an EMBL/GenBank/DDBJ whole genome shotgun (WGS) entry which is preliminary data.</text>
</comment>
<dbReference type="CDD" id="cd06828">
    <property type="entry name" value="PLPDE_III_DapDC"/>
    <property type="match status" value="1"/>
</dbReference>
<dbReference type="InterPro" id="IPR002986">
    <property type="entry name" value="DAP_deCOOHase_LysA"/>
</dbReference>
<dbReference type="Gene3D" id="2.40.37.10">
    <property type="entry name" value="Lyase, Ornithine Decarboxylase, Chain A, domain 1"/>
    <property type="match status" value="1"/>
</dbReference>
<dbReference type="InterPro" id="IPR000183">
    <property type="entry name" value="Orn/DAP/Arg_de-COase"/>
</dbReference>
<name>A0A9W5KZB8_BACCE</name>
<dbReference type="GO" id="GO:0009089">
    <property type="term" value="P:lysine biosynthetic process via diaminopimelate"/>
    <property type="evidence" value="ECO:0007669"/>
    <property type="project" value="UniProtKB-UniRule"/>
</dbReference>
<reference evidence="17 18" key="1">
    <citation type="submission" date="2012-04" db="EMBL/GenBank/DDBJ databases">
        <title>The Genome Sequence of Bacillus cereus VD154.</title>
        <authorList>
            <consortium name="The Broad Institute Genome Sequencing Platform"/>
            <consortium name="The Broad Institute Genome Sequencing Center for Infectious Disease"/>
            <person name="Feldgarden M."/>
            <person name="Van der Auwera G.A."/>
            <person name="Mahillon J."/>
            <person name="Duprez V."/>
            <person name="Timmery S."/>
            <person name="Mattelet C."/>
            <person name="Dierick K."/>
            <person name="Sun M."/>
            <person name="Yu Z."/>
            <person name="Zhu L."/>
            <person name="Hu X."/>
            <person name="Shank E.B."/>
            <person name="Swiecicka I."/>
            <person name="Hansen B.M."/>
            <person name="Andrup L."/>
            <person name="Young S.K."/>
            <person name="Zeng Q."/>
            <person name="Gargeya S."/>
            <person name="Fitzgerald M."/>
            <person name="Haas B."/>
            <person name="Abouelleil A."/>
            <person name="Alvarado L."/>
            <person name="Arachchi H.M."/>
            <person name="Berlin A."/>
            <person name="Chapman S.B."/>
            <person name="Goldberg J."/>
            <person name="Griggs A."/>
            <person name="Gujja S."/>
            <person name="Hansen M."/>
            <person name="Howarth C."/>
            <person name="Imamovic A."/>
            <person name="Larimer J."/>
            <person name="McCowen C."/>
            <person name="Montmayeur A."/>
            <person name="Murphy C."/>
            <person name="Neiman D."/>
            <person name="Pearson M."/>
            <person name="Priest M."/>
            <person name="Roberts A."/>
            <person name="Saif S."/>
            <person name="Shea T."/>
            <person name="Sisk P."/>
            <person name="Sykes S."/>
            <person name="Wortman J."/>
            <person name="Nusbaum C."/>
            <person name="Birren B."/>
        </authorList>
    </citation>
    <scope>NUCLEOTIDE SEQUENCE [LARGE SCALE GENOMIC DNA]</scope>
    <source>
        <strain evidence="17 18">VD154</strain>
    </source>
</reference>
<keyword evidence="2 12" id="KW-0028">Amino-acid biosynthesis</keyword>
<feature type="binding site" evidence="12">
    <location>
        <position position="293"/>
    </location>
    <ligand>
        <name>substrate</name>
    </ligand>
</feature>
<feature type="modified residue" description="N6-(pyridoxal phosphate)lysine" evidence="12 13">
    <location>
        <position position="66"/>
    </location>
</feature>
<dbReference type="InterPro" id="IPR022643">
    <property type="entry name" value="De-COase2_C"/>
</dbReference>
<evidence type="ECO:0000256" key="2">
    <source>
        <dbReference type="ARBA" id="ARBA00022605"/>
    </source>
</evidence>
<dbReference type="Gene3D" id="3.20.20.10">
    <property type="entry name" value="Alanine racemase"/>
    <property type="match status" value="1"/>
</dbReference>
<feature type="binding site" evidence="12">
    <location>
        <position position="334"/>
    </location>
    <ligand>
        <name>substrate</name>
    </ligand>
</feature>
<evidence type="ECO:0000256" key="5">
    <source>
        <dbReference type="ARBA" id="ARBA00023154"/>
    </source>
</evidence>
<comment type="subunit">
    <text evidence="12">Homodimer.</text>
</comment>
<proteinExistence type="inferred from homology"/>
<dbReference type="FunFam" id="3.20.20.10:FF:000003">
    <property type="entry name" value="Diaminopimelate decarboxylase"/>
    <property type="match status" value="1"/>
</dbReference>
<dbReference type="NCBIfam" id="TIGR01048">
    <property type="entry name" value="lysA"/>
    <property type="match status" value="1"/>
</dbReference>
<evidence type="ECO:0000256" key="12">
    <source>
        <dbReference type="HAMAP-Rule" id="MF_02120"/>
    </source>
</evidence>
<organism evidence="17 18">
    <name type="scientific">Bacillus cereus VD154</name>
    <dbReference type="NCBI Taxonomy" id="1053238"/>
    <lineage>
        <taxon>Bacteria</taxon>
        <taxon>Bacillati</taxon>
        <taxon>Bacillota</taxon>
        <taxon>Bacilli</taxon>
        <taxon>Bacillales</taxon>
        <taxon>Bacillaceae</taxon>
        <taxon>Bacillus</taxon>
        <taxon>Bacillus cereus group</taxon>
    </lineage>
</organism>
<comment type="catalytic activity">
    <reaction evidence="7 12 14">
        <text>meso-2,6-diaminopimelate + H(+) = L-lysine + CO2</text>
        <dbReference type="Rhea" id="RHEA:15101"/>
        <dbReference type="ChEBI" id="CHEBI:15378"/>
        <dbReference type="ChEBI" id="CHEBI:16526"/>
        <dbReference type="ChEBI" id="CHEBI:32551"/>
        <dbReference type="ChEBI" id="CHEBI:57791"/>
        <dbReference type="EC" id="4.1.1.20"/>
    </reaction>
</comment>
<evidence type="ECO:0000259" key="16">
    <source>
        <dbReference type="Pfam" id="PF02784"/>
    </source>
</evidence>
<comment type="cofactor">
    <cofactor evidence="1 12 13 14">
        <name>pyridoxal 5'-phosphate</name>
        <dbReference type="ChEBI" id="CHEBI:597326"/>
    </cofactor>
</comment>
<dbReference type="PANTHER" id="PTHR43727">
    <property type="entry name" value="DIAMINOPIMELATE DECARBOXYLASE"/>
    <property type="match status" value="1"/>
</dbReference>
<evidence type="ECO:0000256" key="11">
    <source>
        <dbReference type="ARBA" id="ARBA00074972"/>
    </source>
</evidence>
<feature type="binding site" evidence="12">
    <location>
        <position position="330"/>
    </location>
    <ligand>
        <name>substrate</name>
    </ligand>
</feature>
<dbReference type="PRINTS" id="PR01179">
    <property type="entry name" value="ODADCRBXLASE"/>
</dbReference>
<accession>A0A9W5KZB8</accession>
<keyword evidence="3 12" id="KW-0210">Decarboxylase</keyword>
<evidence type="ECO:0000256" key="14">
    <source>
        <dbReference type="RuleBase" id="RU003738"/>
    </source>
</evidence>
<comment type="pathway">
    <text evidence="8 12 14">Amino-acid biosynthesis; L-lysine biosynthesis via DAP pathway; L-lysine from DL-2,6-diaminopimelate: step 1/1.</text>
</comment>
<feature type="binding site" evidence="12">
    <location>
        <begin position="290"/>
        <end position="293"/>
    </location>
    <ligand>
        <name>pyridoxal 5'-phosphate</name>
        <dbReference type="ChEBI" id="CHEBI:597326"/>
    </ligand>
</feature>
<dbReference type="SUPFAM" id="SSF51419">
    <property type="entry name" value="PLP-binding barrel"/>
    <property type="match status" value="1"/>
</dbReference>
<evidence type="ECO:0000313" key="18">
    <source>
        <dbReference type="Proteomes" id="UP000006967"/>
    </source>
</evidence>
<evidence type="ECO:0000256" key="8">
    <source>
        <dbReference type="ARBA" id="ARBA00060643"/>
    </source>
</evidence>
<dbReference type="SUPFAM" id="SSF50621">
    <property type="entry name" value="Alanine racemase C-terminal domain-like"/>
    <property type="match status" value="1"/>
</dbReference>
<dbReference type="PANTHER" id="PTHR43727:SF2">
    <property type="entry name" value="GROUP IV DECARBOXYLASE"/>
    <property type="match status" value="1"/>
</dbReference>
<feature type="domain" description="Orn/DAP/Arg decarboxylase 2 C-terminal" evidence="15">
    <location>
        <begin position="34"/>
        <end position="388"/>
    </location>
</feature>
<protein>
    <recommendedName>
        <fullName evidence="11 12">Diaminopimelate decarboxylase</fullName>
        <shortName evidence="12">DAP decarboxylase</shortName>
        <shortName evidence="12">DAPDC</shortName>
        <ecNumber evidence="10 12">4.1.1.20</ecNumber>
    </recommendedName>
</protein>
<dbReference type="InterPro" id="IPR009006">
    <property type="entry name" value="Ala_racemase/Decarboxylase_C"/>
</dbReference>
<feature type="binding site" evidence="12">
    <location>
        <position position="362"/>
    </location>
    <ligand>
        <name>substrate</name>
    </ligand>
</feature>
<evidence type="ECO:0000259" key="15">
    <source>
        <dbReference type="Pfam" id="PF00278"/>
    </source>
</evidence>
<feature type="domain" description="Orn/DAP/Arg decarboxylase 2 N-terminal" evidence="16">
    <location>
        <begin position="40"/>
        <end position="296"/>
    </location>
</feature>
<keyword evidence="6 12" id="KW-0456">Lyase</keyword>
<comment type="function">
    <text evidence="12">Specifically catalyzes the decarboxylation of meso-diaminopimelate (meso-DAP) to L-lysine.</text>
</comment>
<feature type="binding site" evidence="12">
    <location>
        <position position="248"/>
    </location>
    <ligand>
        <name>pyridoxal 5'-phosphate</name>
        <dbReference type="ChEBI" id="CHEBI:597326"/>
    </ligand>
</feature>
<dbReference type="Proteomes" id="UP000006967">
    <property type="component" value="Unassembled WGS sequence"/>
</dbReference>
<dbReference type="InterPro" id="IPR022644">
    <property type="entry name" value="De-COase2_N"/>
</dbReference>
<evidence type="ECO:0000313" key="17">
    <source>
        <dbReference type="EMBL" id="EJR73111.1"/>
    </source>
</evidence>
<sequence>MYLHGTSRINGQGHLEIGGCDTTQLAKQYGTPLYVYDEESIRGKCQAFHRAFKESGFSYQVAYASKAFLCMEMCRVAREENMSLDVVSGGELYTALQAGFPASRIHFHGNNKTEEEIVMALQANIGCFVVDNFFELEVLHDLAMQHGKFVNILIRVTPGVEAHTHEYITTGQDDSKFGFGVSNGQAMQAIGFALQKSNYNVLGIHSHIGSQIFETAGFVRAIEVLRQFLEEVREQTNYVVKVLNVGGGFGIRYTESDTPLTLETYVRAVTSAVREQFTLCEYPLPEIWIEPGRSIVGDAGTTIYTVGSVKDIPGIRKYVSVDGGMTDNLRPALYNARYEAMLANRANDENEELVSIAGKCCESGDMLIWDIHLPKVAASDLLAVSCTGAYGYSMANNYNRIRRPAVVFAKGGTSQVVVERETYENIIGNDRIRIKELV</sequence>
<dbReference type="EC" id="4.1.1.20" evidence="10 12"/>
<dbReference type="InterPro" id="IPR029066">
    <property type="entry name" value="PLP-binding_barrel"/>
</dbReference>
<evidence type="ECO:0000256" key="6">
    <source>
        <dbReference type="ARBA" id="ARBA00023239"/>
    </source>
</evidence>
<evidence type="ECO:0000256" key="10">
    <source>
        <dbReference type="ARBA" id="ARBA00066427"/>
    </source>
</evidence>
<evidence type="ECO:0000256" key="9">
    <source>
        <dbReference type="ARBA" id="ARBA00060983"/>
    </source>
</evidence>
<evidence type="ECO:0000256" key="3">
    <source>
        <dbReference type="ARBA" id="ARBA00022793"/>
    </source>
</evidence>
<feature type="active site" description="Proton donor" evidence="13">
    <location>
        <position position="361"/>
    </location>
</feature>
<evidence type="ECO:0000256" key="4">
    <source>
        <dbReference type="ARBA" id="ARBA00022898"/>
    </source>
</evidence>
<dbReference type="GO" id="GO:0030170">
    <property type="term" value="F:pyridoxal phosphate binding"/>
    <property type="evidence" value="ECO:0007669"/>
    <property type="project" value="UniProtKB-UniRule"/>
</dbReference>
<dbReference type="GO" id="GO:0008836">
    <property type="term" value="F:diaminopimelate decarboxylase activity"/>
    <property type="evidence" value="ECO:0007669"/>
    <property type="project" value="UniProtKB-UniRule"/>
</dbReference>
<evidence type="ECO:0000256" key="1">
    <source>
        <dbReference type="ARBA" id="ARBA00001933"/>
    </source>
</evidence>
<dbReference type="HAMAP" id="MF_02120">
    <property type="entry name" value="LysA"/>
    <property type="match status" value="1"/>
</dbReference>
<dbReference type="EMBL" id="AHFG01000023">
    <property type="protein sequence ID" value="EJR73111.1"/>
    <property type="molecule type" value="Genomic_DNA"/>
</dbReference>
<dbReference type="FunFam" id="2.40.37.10:FF:000003">
    <property type="entry name" value="Diaminopimelate decarboxylase"/>
    <property type="match status" value="1"/>
</dbReference>